<evidence type="ECO:0000256" key="5">
    <source>
        <dbReference type="SAM" id="Phobius"/>
    </source>
</evidence>
<evidence type="ECO:0000256" key="3">
    <source>
        <dbReference type="ARBA" id="ARBA00022989"/>
    </source>
</evidence>
<dbReference type="PROSITE" id="PS50262">
    <property type="entry name" value="G_PROTEIN_RECEP_F1_2"/>
    <property type="match status" value="1"/>
</dbReference>
<name>A0A9J2P6N6_ASCLU</name>
<dbReference type="CDD" id="cd00637">
    <property type="entry name" value="7tm_classA_rhodopsin-like"/>
    <property type="match status" value="1"/>
</dbReference>
<comment type="subcellular location">
    <subcellularLocation>
        <location evidence="1">Membrane</location>
    </subcellularLocation>
</comment>
<feature type="transmembrane region" description="Helical" evidence="5">
    <location>
        <begin position="51"/>
        <end position="77"/>
    </location>
</feature>
<evidence type="ECO:0000256" key="2">
    <source>
        <dbReference type="ARBA" id="ARBA00022692"/>
    </source>
</evidence>
<evidence type="ECO:0000256" key="1">
    <source>
        <dbReference type="ARBA" id="ARBA00004370"/>
    </source>
</evidence>
<organism evidence="7 8">
    <name type="scientific">Ascaris lumbricoides</name>
    <name type="common">Giant roundworm</name>
    <dbReference type="NCBI Taxonomy" id="6252"/>
    <lineage>
        <taxon>Eukaryota</taxon>
        <taxon>Metazoa</taxon>
        <taxon>Ecdysozoa</taxon>
        <taxon>Nematoda</taxon>
        <taxon>Chromadorea</taxon>
        <taxon>Rhabditida</taxon>
        <taxon>Spirurina</taxon>
        <taxon>Ascaridomorpha</taxon>
        <taxon>Ascaridoidea</taxon>
        <taxon>Ascarididae</taxon>
        <taxon>Ascaris</taxon>
    </lineage>
</organism>
<reference evidence="8" key="1">
    <citation type="submission" date="2023-03" db="UniProtKB">
        <authorList>
            <consortium name="WormBaseParasite"/>
        </authorList>
    </citation>
    <scope>IDENTIFICATION</scope>
</reference>
<sequence length="368" mass="42441">MTSTMDILSTNITISERLTFAEQFFMWLFKQKINADNAMGIDDRHPYEKHIIGTITMFLAIINFIITLSVTLALFYVKSMKNSFGYLNISHGVGDSIVLLIFILWYAPMIIIGRQVDQTLVALKIAHFTAVCMCGANHSAIFIAFGRYNALVHPLKYSTVFTRSRTMTFIALAWLTAFGHHCVSFFPPCFYYFDFRHYTWFHADNLCGEFLSWFVDLCYGFVMVILIGGIDIATFYQLHKAKQSQDPLMRKTVTSHKRFRHEWRFFVQAFLSSGIIMLIFLAFHLVKKSMALRFVHFLTGCVCVILVHGSNALVLLLFNKELRSTLITPIKRFLPFSFIYAKDASDLLRSKSSRIAERHHLPTYTTDT</sequence>
<dbReference type="Proteomes" id="UP000036681">
    <property type="component" value="Unplaced"/>
</dbReference>
<evidence type="ECO:0000259" key="6">
    <source>
        <dbReference type="PROSITE" id="PS50262"/>
    </source>
</evidence>
<dbReference type="InterPro" id="IPR017452">
    <property type="entry name" value="GPCR_Rhodpsn_7TM"/>
</dbReference>
<protein>
    <submittedName>
        <fullName evidence="8">G-protein coupled receptors family 1 profile domain-containing protein</fullName>
    </submittedName>
</protein>
<evidence type="ECO:0000313" key="8">
    <source>
        <dbReference type="WBParaSite" id="ALUE_0000548701-mRNA-1"/>
    </source>
</evidence>
<dbReference type="Gene3D" id="1.20.1070.10">
    <property type="entry name" value="Rhodopsin 7-helix transmembrane proteins"/>
    <property type="match status" value="1"/>
</dbReference>
<dbReference type="GO" id="GO:0016020">
    <property type="term" value="C:membrane"/>
    <property type="evidence" value="ECO:0007669"/>
    <property type="project" value="UniProtKB-SubCell"/>
</dbReference>
<feature type="transmembrane region" description="Helical" evidence="5">
    <location>
        <begin position="265"/>
        <end position="285"/>
    </location>
</feature>
<dbReference type="SUPFAM" id="SSF81321">
    <property type="entry name" value="Family A G protein-coupled receptor-like"/>
    <property type="match status" value="1"/>
</dbReference>
<feature type="domain" description="G-protein coupled receptors family 1 profile" evidence="6">
    <location>
        <begin position="66"/>
        <end position="178"/>
    </location>
</feature>
<dbReference type="Pfam" id="PF10328">
    <property type="entry name" value="7TM_GPCR_Srx"/>
    <property type="match status" value="1"/>
</dbReference>
<dbReference type="PANTHER" id="PTHR23017">
    <property type="entry name" value="SERPENTINE RECEPTOR, CLASS X"/>
    <property type="match status" value="1"/>
</dbReference>
<keyword evidence="3 5" id="KW-1133">Transmembrane helix</keyword>
<feature type="transmembrane region" description="Helical" evidence="5">
    <location>
        <begin position="89"/>
        <end position="113"/>
    </location>
</feature>
<feature type="transmembrane region" description="Helical" evidence="5">
    <location>
        <begin position="125"/>
        <end position="148"/>
    </location>
</feature>
<dbReference type="AlphaFoldDB" id="A0A9J2P6N6"/>
<evidence type="ECO:0000313" key="7">
    <source>
        <dbReference type="Proteomes" id="UP000036681"/>
    </source>
</evidence>
<accession>A0A9J2P6N6</accession>
<keyword evidence="7" id="KW-1185">Reference proteome</keyword>
<keyword evidence="2 5" id="KW-0812">Transmembrane</keyword>
<dbReference type="InterPro" id="IPR019430">
    <property type="entry name" value="7TM_GPCR_serpentine_rcpt_Srx"/>
</dbReference>
<feature type="transmembrane region" description="Helical" evidence="5">
    <location>
        <begin position="169"/>
        <end position="193"/>
    </location>
</feature>
<keyword evidence="4 5" id="KW-0472">Membrane</keyword>
<proteinExistence type="predicted"/>
<feature type="transmembrane region" description="Helical" evidence="5">
    <location>
        <begin position="297"/>
        <end position="318"/>
    </location>
</feature>
<dbReference type="WBParaSite" id="ALUE_0000548701-mRNA-1">
    <property type="protein sequence ID" value="ALUE_0000548701-mRNA-1"/>
    <property type="gene ID" value="ALUE_0000548701"/>
</dbReference>
<evidence type="ECO:0000256" key="4">
    <source>
        <dbReference type="ARBA" id="ARBA00023136"/>
    </source>
</evidence>
<feature type="transmembrane region" description="Helical" evidence="5">
    <location>
        <begin position="213"/>
        <end position="236"/>
    </location>
</feature>